<dbReference type="Proteomes" id="UP001597295">
    <property type="component" value="Unassembled WGS sequence"/>
</dbReference>
<dbReference type="InterPro" id="IPR029063">
    <property type="entry name" value="SAM-dependent_MTases_sf"/>
</dbReference>
<evidence type="ECO:0000313" key="2">
    <source>
        <dbReference type="Proteomes" id="UP001597295"/>
    </source>
</evidence>
<reference evidence="2" key="1">
    <citation type="journal article" date="2019" name="Int. J. Syst. Evol. Microbiol.">
        <title>The Global Catalogue of Microorganisms (GCM) 10K type strain sequencing project: providing services to taxonomists for standard genome sequencing and annotation.</title>
        <authorList>
            <consortium name="The Broad Institute Genomics Platform"/>
            <consortium name="The Broad Institute Genome Sequencing Center for Infectious Disease"/>
            <person name="Wu L."/>
            <person name="Ma J."/>
        </authorList>
    </citation>
    <scope>NUCLEOTIDE SEQUENCE [LARGE SCALE GENOMIC DNA]</scope>
    <source>
        <strain evidence="2">CGMCC 1.19062</strain>
    </source>
</reference>
<sequence length="269" mass="30175">MGERTSISNLPPYREMTLRAIEDDAVFETFRIEAELASIYEVVGDSDFLQGFVQNHLDVIGITHPDLLKQIEVAALNELCGSAPVFPTEYGVELSAATARYFKYLADLLYLFKSLAGFDIIEVGGAYGGFSSLVMNTKQAPRSYTIFDLPEVNQLAARYHDRLGVTGVTYKTSNDIAAVEAVSCDLFISTHAISELTRPLQIFYIDKIVRHAKHGYILYNHFFETGRKQNFDIMTVEEFASFIPGARLLTSQPLVIQTDSHHPSTLIFW</sequence>
<accession>A0ABW5DPH8</accession>
<dbReference type="SUPFAM" id="SSF53335">
    <property type="entry name" value="S-adenosyl-L-methionine-dependent methyltransferases"/>
    <property type="match status" value="1"/>
</dbReference>
<name>A0ABW5DPH8_9PROT</name>
<keyword evidence="2" id="KW-1185">Reference proteome</keyword>
<gene>
    <name evidence="1" type="ORF">ACFSM5_06120</name>
</gene>
<protein>
    <recommendedName>
        <fullName evidence="3">Sugar O-methyltransferase</fullName>
    </recommendedName>
</protein>
<dbReference type="RefSeq" id="WP_379875419.1">
    <property type="nucleotide sequence ID" value="NZ_JBHUIP010000004.1"/>
</dbReference>
<proteinExistence type="predicted"/>
<organism evidence="1 2">
    <name type="scientific">Lacibacterium aquatile</name>
    <dbReference type="NCBI Taxonomy" id="1168082"/>
    <lineage>
        <taxon>Bacteria</taxon>
        <taxon>Pseudomonadati</taxon>
        <taxon>Pseudomonadota</taxon>
        <taxon>Alphaproteobacteria</taxon>
        <taxon>Rhodospirillales</taxon>
        <taxon>Rhodospirillaceae</taxon>
    </lineage>
</organism>
<evidence type="ECO:0008006" key="3">
    <source>
        <dbReference type="Google" id="ProtNLM"/>
    </source>
</evidence>
<evidence type="ECO:0000313" key="1">
    <source>
        <dbReference type="EMBL" id="MFD2262458.1"/>
    </source>
</evidence>
<comment type="caution">
    <text evidence="1">The sequence shown here is derived from an EMBL/GenBank/DDBJ whole genome shotgun (WGS) entry which is preliminary data.</text>
</comment>
<dbReference type="EMBL" id="JBHUIP010000004">
    <property type="protein sequence ID" value="MFD2262458.1"/>
    <property type="molecule type" value="Genomic_DNA"/>
</dbReference>